<reference evidence="2 3" key="1">
    <citation type="submission" date="2017-05" db="EMBL/GenBank/DDBJ databases">
        <title>Streptomyces alboflavus Genome sequencing and assembly.</title>
        <authorList>
            <person name="Wang Y."/>
            <person name="Du B."/>
            <person name="Ding Y."/>
            <person name="Liu H."/>
            <person name="Hou Q."/>
            <person name="Liu K."/>
            <person name="Wang C."/>
            <person name="Yao L."/>
        </authorList>
    </citation>
    <scope>NUCLEOTIDE SEQUENCE [LARGE SCALE GENOMIC DNA]</scope>
    <source>
        <strain evidence="2 3">MDJK44</strain>
    </source>
</reference>
<evidence type="ECO:0000256" key="1">
    <source>
        <dbReference type="SAM" id="MobiDB-lite"/>
    </source>
</evidence>
<dbReference type="OrthoDB" id="4333893at2"/>
<name>A0A1Z1WR68_9ACTN</name>
<protein>
    <submittedName>
        <fullName evidence="2">Uncharacterized protein</fullName>
    </submittedName>
</protein>
<keyword evidence="3" id="KW-1185">Reference proteome</keyword>
<dbReference type="EMBL" id="CP021748">
    <property type="protein sequence ID" value="ARX88925.1"/>
    <property type="molecule type" value="Genomic_DNA"/>
</dbReference>
<sequence length="119" mass="12666">MRARPPLPLDDLAALAARIEGPLNDAFRGLADRHGAADAPCRNSGPAQEPPGARRGRRSARRGSAVRNVAAEAYRGALEGGEDPVLAVMRATGHGRRKSLRLIAGAREAGLLVSRHHRR</sequence>
<dbReference type="AlphaFoldDB" id="A0A1Z1WR68"/>
<evidence type="ECO:0000313" key="3">
    <source>
        <dbReference type="Proteomes" id="UP000195880"/>
    </source>
</evidence>
<dbReference type="InterPro" id="IPR046186">
    <property type="entry name" value="DUF6214"/>
</dbReference>
<proteinExistence type="predicted"/>
<dbReference type="Proteomes" id="UP000195880">
    <property type="component" value="Chromosome"/>
</dbReference>
<evidence type="ECO:0000313" key="2">
    <source>
        <dbReference type="EMBL" id="ARX88925.1"/>
    </source>
</evidence>
<dbReference type="KEGG" id="salf:SMD44_08412"/>
<accession>A0A1Z1WR68</accession>
<gene>
    <name evidence="2" type="ORF">SMD44_08412</name>
</gene>
<organism evidence="2 3">
    <name type="scientific">Streptomyces alboflavus</name>
    <dbReference type="NCBI Taxonomy" id="67267"/>
    <lineage>
        <taxon>Bacteria</taxon>
        <taxon>Bacillati</taxon>
        <taxon>Actinomycetota</taxon>
        <taxon>Actinomycetes</taxon>
        <taxon>Kitasatosporales</taxon>
        <taxon>Streptomycetaceae</taxon>
        <taxon>Streptomyces</taxon>
    </lineage>
</organism>
<dbReference type="Pfam" id="PF19720">
    <property type="entry name" value="DUF6214"/>
    <property type="match status" value="1"/>
</dbReference>
<dbReference type="eggNOG" id="ENOG5031IDJ">
    <property type="taxonomic scope" value="Bacteria"/>
</dbReference>
<feature type="region of interest" description="Disordered" evidence="1">
    <location>
        <begin position="34"/>
        <end position="65"/>
    </location>
</feature>